<keyword evidence="2" id="KW-1185">Reference proteome</keyword>
<accession>A0A0C2J221</accession>
<dbReference type="Proteomes" id="UP000031668">
    <property type="component" value="Unassembled WGS sequence"/>
</dbReference>
<sequence>MNQRVDSDRIFANQRARDDYFWDTLRPDLSLQIKAVKAMMSQFSDQSDFEGDNLFIERFPEDLLEEFNNMSKGEKNINRYRKKKILLFDIFTFIFRNTNVLRDPKTRKFILIFLNFIKTREYIRRYNPTSLIGSVMICVSHEPNKILFINENELRI</sequence>
<name>A0A0C2J221_THEKT</name>
<dbReference type="EMBL" id="JWZT01004773">
    <property type="protein sequence ID" value="KII63117.1"/>
    <property type="molecule type" value="Genomic_DNA"/>
</dbReference>
<organism evidence="1 2">
    <name type="scientific">Thelohanellus kitauei</name>
    <name type="common">Myxosporean</name>
    <dbReference type="NCBI Taxonomy" id="669202"/>
    <lineage>
        <taxon>Eukaryota</taxon>
        <taxon>Metazoa</taxon>
        <taxon>Cnidaria</taxon>
        <taxon>Myxozoa</taxon>
        <taxon>Myxosporea</taxon>
        <taxon>Bivalvulida</taxon>
        <taxon>Platysporina</taxon>
        <taxon>Myxobolidae</taxon>
        <taxon>Thelohanellus</taxon>
    </lineage>
</organism>
<gene>
    <name evidence="1" type="ORF">RF11_01867</name>
</gene>
<proteinExistence type="predicted"/>
<evidence type="ECO:0000313" key="1">
    <source>
        <dbReference type="EMBL" id="KII63117.1"/>
    </source>
</evidence>
<dbReference type="AlphaFoldDB" id="A0A0C2J221"/>
<comment type="caution">
    <text evidence="1">The sequence shown here is derived from an EMBL/GenBank/DDBJ whole genome shotgun (WGS) entry which is preliminary data.</text>
</comment>
<evidence type="ECO:0000313" key="2">
    <source>
        <dbReference type="Proteomes" id="UP000031668"/>
    </source>
</evidence>
<reference evidence="1 2" key="1">
    <citation type="journal article" date="2014" name="Genome Biol. Evol.">
        <title>The genome of the myxosporean Thelohanellus kitauei shows adaptations to nutrient acquisition within its fish host.</title>
        <authorList>
            <person name="Yang Y."/>
            <person name="Xiong J."/>
            <person name="Zhou Z."/>
            <person name="Huo F."/>
            <person name="Miao W."/>
            <person name="Ran C."/>
            <person name="Liu Y."/>
            <person name="Zhang J."/>
            <person name="Feng J."/>
            <person name="Wang M."/>
            <person name="Wang M."/>
            <person name="Wang L."/>
            <person name="Yao B."/>
        </authorList>
    </citation>
    <scope>NUCLEOTIDE SEQUENCE [LARGE SCALE GENOMIC DNA]</scope>
    <source>
        <strain evidence="1">Wuqing</strain>
    </source>
</reference>
<protein>
    <submittedName>
        <fullName evidence="1">Uncharacterized protein</fullName>
    </submittedName>
</protein>